<dbReference type="Pfam" id="PF00294">
    <property type="entry name" value="PfkB"/>
    <property type="match status" value="1"/>
</dbReference>
<feature type="compositionally biased region" description="Polar residues" evidence="4">
    <location>
        <begin position="68"/>
        <end position="77"/>
    </location>
</feature>
<proteinExistence type="inferred from homology"/>
<comment type="caution">
    <text evidence="6">The sequence shown here is derived from an EMBL/GenBank/DDBJ whole genome shotgun (WGS) entry which is preliminary data.</text>
</comment>
<feature type="region of interest" description="Disordered" evidence="4">
    <location>
        <begin position="55"/>
        <end position="78"/>
    </location>
</feature>
<accession>A0AAE0KT92</accession>
<dbReference type="AlphaFoldDB" id="A0AAE0KT92"/>
<keyword evidence="7" id="KW-1185">Reference proteome</keyword>
<feature type="non-terminal residue" evidence="6">
    <location>
        <position position="227"/>
    </location>
</feature>
<dbReference type="InterPro" id="IPR052700">
    <property type="entry name" value="Carb_kinase_PfkB-like"/>
</dbReference>
<evidence type="ECO:0000256" key="2">
    <source>
        <dbReference type="ARBA" id="ARBA00022679"/>
    </source>
</evidence>
<evidence type="ECO:0000256" key="1">
    <source>
        <dbReference type="ARBA" id="ARBA00010688"/>
    </source>
</evidence>
<sequence>MPSFPLYSPLRSASLKTECISQSNKQYRSKHSVPCAALFRLRYSRVSRKEIPVERVERRPRSHRCRASTYQGNSASDHANALISDRQSRLLRHQGGIVVGLGDPIVDALVFAEDEQLCELGYETGGCIPVDSYDDIEELLATFPEETRTPGGSAANVIRGLAGFNQVGFKCAFIGKVGTDAAGAQYACGLEERGITSLLHQSDTSTPTGICISLVSPDGQRTMRPYL</sequence>
<dbReference type="GO" id="GO:0016301">
    <property type="term" value="F:kinase activity"/>
    <property type="evidence" value="ECO:0007669"/>
    <property type="project" value="UniProtKB-KW"/>
</dbReference>
<dbReference type="Gene3D" id="3.40.1190.20">
    <property type="match status" value="1"/>
</dbReference>
<dbReference type="SUPFAM" id="SSF53613">
    <property type="entry name" value="Ribokinase-like"/>
    <property type="match status" value="1"/>
</dbReference>
<evidence type="ECO:0000259" key="5">
    <source>
        <dbReference type="Pfam" id="PF00294"/>
    </source>
</evidence>
<keyword evidence="2" id="KW-0808">Transferase</keyword>
<keyword evidence="3" id="KW-0418">Kinase</keyword>
<evidence type="ECO:0000256" key="4">
    <source>
        <dbReference type="SAM" id="MobiDB-lite"/>
    </source>
</evidence>
<evidence type="ECO:0000256" key="3">
    <source>
        <dbReference type="ARBA" id="ARBA00022777"/>
    </source>
</evidence>
<dbReference type="Proteomes" id="UP001190700">
    <property type="component" value="Unassembled WGS sequence"/>
</dbReference>
<dbReference type="PANTHER" id="PTHR43320">
    <property type="entry name" value="SUGAR KINASE"/>
    <property type="match status" value="1"/>
</dbReference>
<organism evidence="6 7">
    <name type="scientific">Cymbomonas tetramitiformis</name>
    <dbReference type="NCBI Taxonomy" id="36881"/>
    <lineage>
        <taxon>Eukaryota</taxon>
        <taxon>Viridiplantae</taxon>
        <taxon>Chlorophyta</taxon>
        <taxon>Pyramimonadophyceae</taxon>
        <taxon>Pyramimonadales</taxon>
        <taxon>Pyramimonadaceae</taxon>
        <taxon>Cymbomonas</taxon>
    </lineage>
</organism>
<reference evidence="6 7" key="1">
    <citation type="journal article" date="2015" name="Genome Biol. Evol.">
        <title>Comparative Genomics of a Bacterivorous Green Alga Reveals Evolutionary Causalities and Consequences of Phago-Mixotrophic Mode of Nutrition.</title>
        <authorList>
            <person name="Burns J.A."/>
            <person name="Paasch A."/>
            <person name="Narechania A."/>
            <person name="Kim E."/>
        </authorList>
    </citation>
    <scope>NUCLEOTIDE SEQUENCE [LARGE SCALE GENOMIC DNA]</scope>
    <source>
        <strain evidence="6 7">PLY_AMNH</strain>
    </source>
</reference>
<name>A0AAE0KT92_9CHLO</name>
<comment type="similarity">
    <text evidence="1">Belongs to the carbohydrate kinase PfkB family.</text>
</comment>
<gene>
    <name evidence="6" type="ORF">CYMTET_31330</name>
</gene>
<dbReference type="InterPro" id="IPR029056">
    <property type="entry name" value="Ribokinase-like"/>
</dbReference>
<evidence type="ECO:0000313" key="6">
    <source>
        <dbReference type="EMBL" id="KAK3259685.1"/>
    </source>
</evidence>
<dbReference type="InterPro" id="IPR011611">
    <property type="entry name" value="PfkB_dom"/>
</dbReference>
<dbReference type="PANTHER" id="PTHR43320:SF1">
    <property type="entry name" value="OS01G0105900 PROTEIN"/>
    <property type="match status" value="1"/>
</dbReference>
<evidence type="ECO:0000313" key="7">
    <source>
        <dbReference type="Proteomes" id="UP001190700"/>
    </source>
</evidence>
<protein>
    <recommendedName>
        <fullName evidence="5">Carbohydrate kinase PfkB domain-containing protein</fullName>
    </recommendedName>
</protein>
<dbReference type="EMBL" id="LGRX02018553">
    <property type="protein sequence ID" value="KAK3259685.1"/>
    <property type="molecule type" value="Genomic_DNA"/>
</dbReference>
<feature type="domain" description="Carbohydrate kinase PfkB" evidence="5">
    <location>
        <begin position="131"/>
        <end position="226"/>
    </location>
</feature>